<keyword evidence="1" id="KW-1133">Transmembrane helix</keyword>
<evidence type="ECO:0000313" key="2">
    <source>
        <dbReference type="EMBL" id="KAG9463562.1"/>
    </source>
</evidence>
<keyword evidence="1" id="KW-0812">Transmembrane</keyword>
<name>A0A8J6B3Q3_ELECQ</name>
<accession>A0A8J6B3Q3</accession>
<evidence type="ECO:0000256" key="1">
    <source>
        <dbReference type="SAM" id="Phobius"/>
    </source>
</evidence>
<proteinExistence type="predicted"/>
<keyword evidence="3" id="KW-1185">Reference proteome</keyword>
<protein>
    <submittedName>
        <fullName evidence="2">Uncharacterized protein</fullName>
    </submittedName>
</protein>
<comment type="caution">
    <text evidence="2">The sequence shown here is derived from an EMBL/GenBank/DDBJ whole genome shotgun (WGS) entry which is preliminary data.</text>
</comment>
<keyword evidence="1" id="KW-0472">Membrane</keyword>
<sequence length="118" mass="13624">MPFTRSDLKLIQAQVDLWMVFDFTFFLAWLGLIFLSAASFHLRNLDIIQGMWCPLGSSSYICLSREPLTKSNSCSVDPAHIIWSTMYLNGWHVIADFFCNGHFRWKCTESYSSRSQGL</sequence>
<dbReference type="EMBL" id="WNTK01006473">
    <property type="protein sequence ID" value="KAG9463562.1"/>
    <property type="molecule type" value="Genomic_DNA"/>
</dbReference>
<organism evidence="2 3">
    <name type="scientific">Eleutherodactylus coqui</name>
    <name type="common">Puerto Rican coqui</name>
    <dbReference type="NCBI Taxonomy" id="57060"/>
    <lineage>
        <taxon>Eukaryota</taxon>
        <taxon>Metazoa</taxon>
        <taxon>Chordata</taxon>
        <taxon>Craniata</taxon>
        <taxon>Vertebrata</taxon>
        <taxon>Euteleostomi</taxon>
        <taxon>Amphibia</taxon>
        <taxon>Batrachia</taxon>
        <taxon>Anura</taxon>
        <taxon>Neobatrachia</taxon>
        <taxon>Hyloidea</taxon>
        <taxon>Eleutherodactylidae</taxon>
        <taxon>Eleutherodactylinae</taxon>
        <taxon>Eleutherodactylus</taxon>
        <taxon>Eleutherodactylus</taxon>
    </lineage>
</organism>
<feature type="transmembrane region" description="Helical" evidence="1">
    <location>
        <begin position="20"/>
        <end position="42"/>
    </location>
</feature>
<reference evidence="2" key="1">
    <citation type="thesis" date="2020" institute="ProQuest LLC" country="789 East Eisenhower Parkway, Ann Arbor, MI, USA">
        <title>Comparative Genomics and Chromosome Evolution.</title>
        <authorList>
            <person name="Mudd A.B."/>
        </authorList>
    </citation>
    <scope>NUCLEOTIDE SEQUENCE</scope>
    <source>
        <strain evidence="2">HN-11 Male</strain>
        <tissue evidence="2">Kidney and liver</tissue>
    </source>
</reference>
<evidence type="ECO:0000313" key="3">
    <source>
        <dbReference type="Proteomes" id="UP000770717"/>
    </source>
</evidence>
<dbReference type="AlphaFoldDB" id="A0A8J6B3Q3"/>
<dbReference type="Proteomes" id="UP000770717">
    <property type="component" value="Unassembled WGS sequence"/>
</dbReference>
<gene>
    <name evidence="2" type="ORF">GDO78_021496</name>
</gene>